<proteinExistence type="predicted"/>
<keyword evidence="1" id="KW-0812">Transmembrane</keyword>
<dbReference type="EMBL" id="FRBK01000009">
    <property type="protein sequence ID" value="SHM23484.1"/>
    <property type="molecule type" value="Genomic_DNA"/>
</dbReference>
<feature type="transmembrane region" description="Helical" evidence="1">
    <location>
        <begin position="180"/>
        <end position="197"/>
    </location>
</feature>
<dbReference type="AlphaFoldDB" id="A0A9X8MXY3"/>
<protein>
    <recommendedName>
        <fullName evidence="4">Integral membrane protein</fullName>
    </recommendedName>
</protein>
<sequence length="283" mass="30244">MDDRQDHGLIHGLDYRLSHRLNHGLLDVAGRWQTAAGESGRLPLTVALAAFVGAFLVTRVITRMIRAGRGPFRNVRPGGLHIHHVVPGVVLTVVGGFWAVGVSGEGVARCLAAGVFGAGAGLVLDEFALILHLQDVYWSREGRASIEAITLTVAAVGAVLSGFNPLGVDSFGDLATAGRGTWIAVIVADVLCAAVAFAKGKMRLGVLGLFVPVLGLVAAIRLARPGSPWAARRYRDRPAALARAERRTAAHDARWRRLRTWFQDTIAGAPTHTPDDDNDRPDR</sequence>
<evidence type="ECO:0000256" key="1">
    <source>
        <dbReference type="SAM" id="Phobius"/>
    </source>
</evidence>
<feature type="transmembrane region" description="Helical" evidence="1">
    <location>
        <begin position="82"/>
        <end position="100"/>
    </location>
</feature>
<feature type="transmembrane region" description="Helical" evidence="1">
    <location>
        <begin position="42"/>
        <end position="61"/>
    </location>
</feature>
<dbReference type="Proteomes" id="UP000184388">
    <property type="component" value="Unassembled WGS sequence"/>
</dbReference>
<accession>A0A9X8MXY3</accession>
<feature type="transmembrane region" description="Helical" evidence="1">
    <location>
        <begin position="204"/>
        <end position="223"/>
    </location>
</feature>
<keyword evidence="1" id="KW-0472">Membrane</keyword>
<evidence type="ECO:0000313" key="3">
    <source>
        <dbReference type="Proteomes" id="UP000184388"/>
    </source>
</evidence>
<organism evidence="2 3">
    <name type="scientific">Streptomyces yunnanensis</name>
    <dbReference type="NCBI Taxonomy" id="156453"/>
    <lineage>
        <taxon>Bacteria</taxon>
        <taxon>Bacillati</taxon>
        <taxon>Actinomycetota</taxon>
        <taxon>Actinomycetes</taxon>
        <taxon>Kitasatosporales</taxon>
        <taxon>Streptomycetaceae</taxon>
        <taxon>Streptomyces</taxon>
    </lineage>
</organism>
<name>A0A9X8MXY3_9ACTN</name>
<feature type="transmembrane region" description="Helical" evidence="1">
    <location>
        <begin position="145"/>
        <end position="168"/>
    </location>
</feature>
<keyword evidence="1" id="KW-1133">Transmembrane helix</keyword>
<gene>
    <name evidence="2" type="ORF">SAMN05216268_109201</name>
</gene>
<reference evidence="3" key="1">
    <citation type="submission" date="2016-11" db="EMBL/GenBank/DDBJ databases">
        <authorList>
            <person name="Jaros S."/>
            <person name="Januszkiewicz K."/>
            <person name="Wedrychowicz H."/>
        </authorList>
    </citation>
    <scope>NUCLEOTIDE SEQUENCE [LARGE SCALE GENOMIC DNA]</scope>
    <source>
        <strain evidence="3">CGMCC 4.3555</strain>
    </source>
</reference>
<comment type="caution">
    <text evidence="2">The sequence shown here is derived from an EMBL/GenBank/DDBJ whole genome shotgun (WGS) entry which is preliminary data.</text>
</comment>
<evidence type="ECO:0000313" key="2">
    <source>
        <dbReference type="EMBL" id="SHM23484.1"/>
    </source>
</evidence>
<feature type="transmembrane region" description="Helical" evidence="1">
    <location>
        <begin position="106"/>
        <end position="133"/>
    </location>
</feature>
<evidence type="ECO:0008006" key="4">
    <source>
        <dbReference type="Google" id="ProtNLM"/>
    </source>
</evidence>